<accession>A0A6P1TRY9</accession>
<evidence type="ECO:0000313" key="4">
    <source>
        <dbReference type="Proteomes" id="UP000464314"/>
    </source>
</evidence>
<dbReference type="KEGG" id="anr:Ana3638_18430"/>
<dbReference type="Proteomes" id="UP000464314">
    <property type="component" value="Chromosome"/>
</dbReference>
<dbReference type="RefSeq" id="WP_161839339.1">
    <property type="nucleotide sequence ID" value="NZ_CP048000.1"/>
</dbReference>
<reference evidence="3 4" key="1">
    <citation type="submission" date="2020-01" db="EMBL/GenBank/DDBJ databases">
        <title>Genome analysis of Anaerocolumna sp. CBA3638.</title>
        <authorList>
            <person name="Kim J."/>
            <person name="Roh S.W."/>
        </authorList>
    </citation>
    <scope>NUCLEOTIDE SEQUENCE [LARGE SCALE GENOMIC DNA]</scope>
    <source>
        <strain evidence="3 4">CBA3638</strain>
    </source>
</reference>
<dbReference type="Pfam" id="PF11167">
    <property type="entry name" value="DUF2953"/>
    <property type="match status" value="1"/>
</dbReference>
<dbReference type="EMBL" id="CP048000">
    <property type="protein sequence ID" value="QHQ62516.1"/>
    <property type="molecule type" value="Genomic_DNA"/>
</dbReference>
<proteinExistence type="predicted"/>
<feature type="transmembrane region" description="Helical" evidence="2">
    <location>
        <begin position="7"/>
        <end position="33"/>
    </location>
</feature>
<organism evidence="3 4">
    <name type="scientific">Anaerocolumna sedimenticola</name>
    <dbReference type="NCBI Taxonomy" id="2696063"/>
    <lineage>
        <taxon>Bacteria</taxon>
        <taxon>Bacillati</taxon>
        <taxon>Bacillota</taxon>
        <taxon>Clostridia</taxon>
        <taxon>Lachnospirales</taxon>
        <taxon>Lachnospiraceae</taxon>
        <taxon>Anaerocolumna</taxon>
    </lineage>
</organism>
<dbReference type="AlphaFoldDB" id="A0A6P1TRY9"/>
<keyword evidence="2" id="KW-1133">Transmembrane helix</keyword>
<feature type="region of interest" description="Disordered" evidence="1">
    <location>
        <begin position="87"/>
        <end position="142"/>
    </location>
</feature>
<keyword evidence="2" id="KW-0812">Transmembrane</keyword>
<gene>
    <name evidence="3" type="ORF">Ana3638_18430</name>
</gene>
<name>A0A6P1TRY9_9FIRM</name>
<sequence>MLHIVLFLLKIIGIILASILGLFIFLILVVLLVPIRYRINADNRDEIRAEAKISWLLSIINILILYSDNKLLIRLKLFGRIFYDSRNPKSSEQPGKRKQISKIRKTEKITEPKNERKPQKETELKTEIKTETGIKTETKSETEKIQSIDINTSVTESKKTEPDKIEIKKVQTEEKRTKVTNKIPADIIKTEIKAAEISRNTTKNETIAESDLDTEEEITEETKSGFLAGLKRVFQKIKVFFVKLPERFHGIKVKLFNLKEKILNISEKWNRIKLFLIDDSNKKALSKSYLTIKKVLKHIRPTKLQMELEFGTGDPCSTGQILGVMAVFYSFYGRSIQVIPNFEEEILEGSMFCTGRIRLLTLLIICIQLILDKNFRKLLNNLKALKEDL</sequence>
<keyword evidence="2" id="KW-0472">Membrane</keyword>
<feature type="transmembrane region" description="Helical" evidence="2">
    <location>
        <begin position="53"/>
        <end position="73"/>
    </location>
</feature>
<evidence type="ECO:0000256" key="2">
    <source>
        <dbReference type="SAM" id="Phobius"/>
    </source>
</evidence>
<evidence type="ECO:0000256" key="1">
    <source>
        <dbReference type="SAM" id="MobiDB-lite"/>
    </source>
</evidence>
<feature type="compositionally biased region" description="Basic and acidic residues" evidence="1">
    <location>
        <begin position="104"/>
        <end position="142"/>
    </location>
</feature>
<protein>
    <submittedName>
        <fullName evidence="3">DUF2953 domain-containing protein</fullName>
    </submittedName>
</protein>
<keyword evidence="4" id="KW-1185">Reference proteome</keyword>
<dbReference type="InterPro" id="IPR021338">
    <property type="entry name" value="DUF2953"/>
</dbReference>
<evidence type="ECO:0000313" key="3">
    <source>
        <dbReference type="EMBL" id="QHQ62516.1"/>
    </source>
</evidence>